<organism evidence="1 2">
    <name type="scientific">Coniosporium tulheliwenetii</name>
    <dbReference type="NCBI Taxonomy" id="3383036"/>
    <lineage>
        <taxon>Eukaryota</taxon>
        <taxon>Fungi</taxon>
        <taxon>Dikarya</taxon>
        <taxon>Ascomycota</taxon>
        <taxon>Pezizomycotina</taxon>
        <taxon>Dothideomycetes</taxon>
        <taxon>Dothideomycetes incertae sedis</taxon>
        <taxon>Coniosporium</taxon>
    </lineage>
</organism>
<dbReference type="Proteomes" id="UP001172680">
    <property type="component" value="Unassembled WGS sequence"/>
</dbReference>
<accession>A0ACC2YE75</accession>
<keyword evidence="2" id="KW-1185">Reference proteome</keyword>
<evidence type="ECO:0000313" key="1">
    <source>
        <dbReference type="EMBL" id="KAJ9633574.1"/>
    </source>
</evidence>
<dbReference type="EMBL" id="JAPDRP010000051">
    <property type="protein sequence ID" value="KAJ9633574.1"/>
    <property type="molecule type" value="Genomic_DNA"/>
</dbReference>
<gene>
    <name evidence="1" type="ORF">H2199_009302</name>
</gene>
<sequence length="328" mass="36511">MDLFEFNPTYRILICKPCGSAIAPSNLRGRLLTNHKGHPCPSGTPSGGGLIGDGKATKALVSALLLEYDILDPCQGRIPTPLPDAPPILGLPVYRGVQCTRCERVVRSAKIVQRHSNSHREVRRRRGAQPKVPKDLEGRDEGPMWEEVDCQRFFTTGLQSSFFRVTVPLAAVAAEQEAAFRKGLGPCQRKSELLRALVDSELDKSAGKLKELAKVYLNQATETEVSPWLEMTRWPRYFDGLDLTKVAPLAYMPNPTTEPLLQLIAESVDRVVEQAHASICEDRIGVFDQAKINSFVDGGGSAKAERMLMVKLQKRTFREYKSLWKLLL</sequence>
<comment type="caution">
    <text evidence="1">The sequence shown here is derived from an EMBL/GenBank/DDBJ whole genome shotgun (WGS) entry which is preliminary data.</text>
</comment>
<evidence type="ECO:0000313" key="2">
    <source>
        <dbReference type="Proteomes" id="UP001172680"/>
    </source>
</evidence>
<name>A0ACC2YE75_9PEZI</name>
<protein>
    <submittedName>
        <fullName evidence="1">Uncharacterized protein</fullName>
    </submittedName>
</protein>
<proteinExistence type="predicted"/>
<reference evidence="1" key="1">
    <citation type="submission" date="2022-10" db="EMBL/GenBank/DDBJ databases">
        <title>Culturing micro-colonial fungi from biological soil crusts in the Mojave desert and describing Neophaeococcomyces mojavensis, and introducing the new genera and species Taxawa tesnikishii.</title>
        <authorList>
            <person name="Kurbessoian T."/>
            <person name="Stajich J.E."/>
        </authorList>
    </citation>
    <scope>NUCLEOTIDE SEQUENCE</scope>
    <source>
        <strain evidence="1">JES_115</strain>
    </source>
</reference>